<evidence type="ECO:0000313" key="3">
    <source>
        <dbReference type="Proteomes" id="UP000483820"/>
    </source>
</evidence>
<dbReference type="PANTHER" id="PTHR21503:SF8">
    <property type="entry name" value="F-BOX ASSOCIATED DOMAIN-CONTAINING PROTEIN-RELATED"/>
    <property type="match status" value="1"/>
</dbReference>
<comment type="caution">
    <text evidence="2">The sequence shown here is derived from an EMBL/GenBank/DDBJ whole genome shotgun (WGS) entry which is preliminary data.</text>
</comment>
<dbReference type="PANTHER" id="PTHR21503">
    <property type="entry name" value="F-BOX-CONTAINING HYPOTHETICAL PROTEIN C.ELEGANS"/>
    <property type="match status" value="1"/>
</dbReference>
<dbReference type="Pfam" id="PF07735">
    <property type="entry name" value="FBA_2"/>
    <property type="match status" value="1"/>
</dbReference>
<accession>A0A6A5HNW1</accession>
<dbReference type="RefSeq" id="XP_003114966.2">
    <property type="nucleotide sequence ID" value="XM_003114918.2"/>
</dbReference>
<dbReference type="PROSITE" id="PS50181">
    <property type="entry name" value="FBOX"/>
    <property type="match status" value="1"/>
</dbReference>
<dbReference type="AlphaFoldDB" id="A0A6A5HNW1"/>
<gene>
    <name evidence="2" type="ORF">GCK72_001737</name>
</gene>
<dbReference type="EMBL" id="WUAV01000001">
    <property type="protein sequence ID" value="KAF1769920.1"/>
    <property type="molecule type" value="Genomic_DNA"/>
</dbReference>
<protein>
    <recommendedName>
        <fullName evidence="1">F-box domain-containing protein</fullName>
    </recommendedName>
</protein>
<proteinExistence type="predicted"/>
<dbReference type="CTD" id="9815654"/>
<dbReference type="InterPro" id="IPR012885">
    <property type="entry name" value="F-box_Sdz-33"/>
</dbReference>
<dbReference type="KEGG" id="crq:GCK72_001737"/>
<feature type="domain" description="F-box" evidence="1">
    <location>
        <begin position="25"/>
        <end position="72"/>
    </location>
</feature>
<organism evidence="2 3">
    <name type="scientific">Caenorhabditis remanei</name>
    <name type="common">Caenorhabditis vulgaris</name>
    <dbReference type="NCBI Taxonomy" id="31234"/>
    <lineage>
        <taxon>Eukaryota</taxon>
        <taxon>Metazoa</taxon>
        <taxon>Ecdysozoa</taxon>
        <taxon>Nematoda</taxon>
        <taxon>Chromadorea</taxon>
        <taxon>Rhabditida</taxon>
        <taxon>Rhabditina</taxon>
        <taxon>Rhabditomorpha</taxon>
        <taxon>Rhabditoidea</taxon>
        <taxon>Rhabditidae</taxon>
        <taxon>Peloderinae</taxon>
        <taxon>Caenorhabditis</taxon>
    </lineage>
</organism>
<dbReference type="Pfam" id="PF00646">
    <property type="entry name" value="F-box"/>
    <property type="match status" value="1"/>
</dbReference>
<evidence type="ECO:0000259" key="1">
    <source>
        <dbReference type="PROSITE" id="PS50181"/>
    </source>
</evidence>
<evidence type="ECO:0000313" key="2">
    <source>
        <dbReference type="EMBL" id="KAF1769920.1"/>
    </source>
</evidence>
<dbReference type="InterPro" id="IPR001810">
    <property type="entry name" value="F-box_dom"/>
</dbReference>
<reference evidence="2 3" key="1">
    <citation type="submission" date="2019-12" db="EMBL/GenBank/DDBJ databases">
        <title>Chromosome-level assembly of the Caenorhabditis remanei genome.</title>
        <authorList>
            <person name="Teterina A.A."/>
            <person name="Willis J.H."/>
            <person name="Phillips P.C."/>
        </authorList>
    </citation>
    <scope>NUCLEOTIDE SEQUENCE [LARGE SCALE GENOMIC DNA]</scope>
    <source>
        <strain evidence="2 3">PX506</strain>
        <tissue evidence="2">Whole organism</tissue>
    </source>
</reference>
<name>A0A6A5HNW1_CAERE</name>
<sequence>MSSRADELIDQFLLFLRQSNTTFKPFPLLSLPPEIINRSLQQFNCVDLIDFALCSKRCKKTVRKMNHGVKSIELSIIESNSSIILKSQNGILGFVDFESSIPDGIIRSRYINSKEVFVCKTDLFYYCRDLKWIPIKLMYRFLSEIFAAPIHVLFNPIQYSNFQWFFNEIRGEQFESLIISGPNPIPPPILTCLMNDVKANGSFVLNVRHNGVFYPPELPSFFDVDYLEMLDTAEWMTKDIFLSLYCRRMRISFCHLKNRDFEQFVTQWYFSNNTRLQYVEVWFKVTPGLMNFKHFQLHRWDPYRRAQFYNSTPHLVLNCSTGFDIIRKDGTVATILIFSGSFHFIVWKDRFPPYGGSILNLV</sequence>
<dbReference type="Proteomes" id="UP000483820">
    <property type="component" value="Chromosome I"/>
</dbReference>
<dbReference type="GeneID" id="9815654"/>